<evidence type="ECO:0000256" key="1">
    <source>
        <dbReference type="ARBA" id="ARBA00023015"/>
    </source>
</evidence>
<dbReference type="InterPro" id="IPR018060">
    <property type="entry name" value="HTH_AraC"/>
</dbReference>
<reference evidence="5" key="2">
    <citation type="submission" date="2020-09" db="EMBL/GenBank/DDBJ databases">
        <authorList>
            <person name="Sun Q."/>
            <person name="Zhou Y."/>
        </authorList>
    </citation>
    <scope>NUCLEOTIDE SEQUENCE</scope>
    <source>
        <strain evidence="5">CGMCC 1.12506</strain>
    </source>
</reference>
<evidence type="ECO:0000256" key="2">
    <source>
        <dbReference type="ARBA" id="ARBA00023125"/>
    </source>
</evidence>
<evidence type="ECO:0000313" key="6">
    <source>
        <dbReference type="Proteomes" id="UP000625735"/>
    </source>
</evidence>
<keyword evidence="1" id="KW-0805">Transcription regulation</keyword>
<feature type="domain" description="HTH araC/xylS-type" evidence="4">
    <location>
        <begin position="82"/>
        <end position="161"/>
    </location>
</feature>
<sequence>MMVKYELDKLELKYTIVELGEVHIVGNMSPEKLSQFKLALIEMGLDLIDDKKTQLVEKIKNVVIEMIHYAEELPRTNFSDYLSEKLNMDYTYMSNVFSQTKGITIEQYIMVHRIEKVKELLIYDELTIKEIAYKMNYSGTSHLSNQFKKVTGITPSFFKAMKTFRRTGLEEL</sequence>
<reference evidence="5" key="1">
    <citation type="journal article" date="2014" name="Int. J. Syst. Evol. Microbiol.">
        <title>Complete genome sequence of Corynebacterium casei LMG S-19264T (=DSM 44701T), isolated from a smear-ripened cheese.</title>
        <authorList>
            <consortium name="US DOE Joint Genome Institute (JGI-PGF)"/>
            <person name="Walter F."/>
            <person name="Albersmeier A."/>
            <person name="Kalinowski J."/>
            <person name="Ruckert C."/>
        </authorList>
    </citation>
    <scope>NUCLEOTIDE SEQUENCE</scope>
    <source>
        <strain evidence="5">CGMCC 1.12506</strain>
    </source>
</reference>
<dbReference type="Pfam" id="PF12833">
    <property type="entry name" value="HTH_18"/>
    <property type="match status" value="1"/>
</dbReference>
<keyword evidence="6" id="KW-1185">Reference proteome</keyword>
<dbReference type="AlphaFoldDB" id="A0A917DFE4"/>
<dbReference type="SMART" id="SM00342">
    <property type="entry name" value="HTH_ARAC"/>
    <property type="match status" value="1"/>
</dbReference>
<evidence type="ECO:0000256" key="3">
    <source>
        <dbReference type="ARBA" id="ARBA00023163"/>
    </source>
</evidence>
<protein>
    <recommendedName>
        <fullName evidence="4">HTH araC/xylS-type domain-containing protein</fullName>
    </recommendedName>
</protein>
<dbReference type="Proteomes" id="UP000625735">
    <property type="component" value="Unassembled WGS sequence"/>
</dbReference>
<dbReference type="PANTHER" id="PTHR43280:SF28">
    <property type="entry name" value="HTH-TYPE TRANSCRIPTIONAL ACTIVATOR RHAS"/>
    <property type="match status" value="1"/>
</dbReference>
<dbReference type="GO" id="GO:0003700">
    <property type="term" value="F:DNA-binding transcription factor activity"/>
    <property type="evidence" value="ECO:0007669"/>
    <property type="project" value="InterPro"/>
</dbReference>
<proteinExistence type="predicted"/>
<comment type="caution">
    <text evidence="5">The sequence shown here is derived from an EMBL/GenBank/DDBJ whole genome shotgun (WGS) entry which is preliminary data.</text>
</comment>
<name>A0A917DFE4_9FLAO</name>
<dbReference type="InterPro" id="IPR009057">
    <property type="entry name" value="Homeodomain-like_sf"/>
</dbReference>
<dbReference type="SUPFAM" id="SSF46689">
    <property type="entry name" value="Homeodomain-like"/>
    <property type="match status" value="1"/>
</dbReference>
<evidence type="ECO:0000313" key="5">
    <source>
        <dbReference type="EMBL" id="GGD32580.1"/>
    </source>
</evidence>
<dbReference type="PROSITE" id="PS00041">
    <property type="entry name" value="HTH_ARAC_FAMILY_1"/>
    <property type="match status" value="1"/>
</dbReference>
<dbReference type="GO" id="GO:0043565">
    <property type="term" value="F:sequence-specific DNA binding"/>
    <property type="evidence" value="ECO:0007669"/>
    <property type="project" value="InterPro"/>
</dbReference>
<accession>A0A917DFE4</accession>
<gene>
    <name evidence="5" type="ORF">GCM10011343_23330</name>
</gene>
<dbReference type="EMBL" id="BMFG01000010">
    <property type="protein sequence ID" value="GGD32580.1"/>
    <property type="molecule type" value="Genomic_DNA"/>
</dbReference>
<dbReference type="Gene3D" id="1.10.10.60">
    <property type="entry name" value="Homeodomain-like"/>
    <property type="match status" value="2"/>
</dbReference>
<keyword evidence="2" id="KW-0238">DNA-binding</keyword>
<dbReference type="PROSITE" id="PS01124">
    <property type="entry name" value="HTH_ARAC_FAMILY_2"/>
    <property type="match status" value="1"/>
</dbReference>
<dbReference type="PANTHER" id="PTHR43280">
    <property type="entry name" value="ARAC-FAMILY TRANSCRIPTIONAL REGULATOR"/>
    <property type="match status" value="1"/>
</dbReference>
<evidence type="ECO:0000259" key="4">
    <source>
        <dbReference type="PROSITE" id="PS01124"/>
    </source>
</evidence>
<dbReference type="InterPro" id="IPR018062">
    <property type="entry name" value="HTH_AraC-typ_CS"/>
</dbReference>
<organism evidence="5 6">
    <name type="scientific">Flavobacterium orientale</name>
    <dbReference type="NCBI Taxonomy" id="1756020"/>
    <lineage>
        <taxon>Bacteria</taxon>
        <taxon>Pseudomonadati</taxon>
        <taxon>Bacteroidota</taxon>
        <taxon>Flavobacteriia</taxon>
        <taxon>Flavobacteriales</taxon>
        <taxon>Flavobacteriaceae</taxon>
        <taxon>Flavobacterium</taxon>
    </lineage>
</organism>
<keyword evidence="3" id="KW-0804">Transcription</keyword>